<evidence type="ECO:0000313" key="1">
    <source>
        <dbReference type="EMBL" id="MTI23465.1"/>
    </source>
</evidence>
<dbReference type="InterPro" id="IPR032710">
    <property type="entry name" value="NTF2-like_dom_sf"/>
</dbReference>
<protein>
    <submittedName>
        <fullName evidence="1">Nuclear transport factor 2 family protein</fullName>
    </submittedName>
</protein>
<comment type="caution">
    <text evidence="1">The sequence shown here is derived from an EMBL/GenBank/DDBJ whole genome shotgun (WGS) entry which is preliminary data.</text>
</comment>
<gene>
    <name evidence="1" type="ORF">E1163_00725</name>
</gene>
<sequence>MNIPKVIETLINAQNSGDSQIYANCFSDVAIVSDEGNTYTGRIEIKEWIEKAHKKYNMLMEPVKLEETAVSSVLSVKVTGTFPGSPAILKYHMKIKNELIDSLKITG</sequence>
<dbReference type="EMBL" id="SMLW01000189">
    <property type="protein sequence ID" value="MTI23465.1"/>
    <property type="molecule type" value="Genomic_DNA"/>
</dbReference>
<accession>A0ABW9RJN3</accession>
<keyword evidence="2" id="KW-1185">Reference proteome</keyword>
<dbReference type="Gene3D" id="3.10.450.50">
    <property type="match status" value="1"/>
</dbReference>
<name>A0ABW9RJN3_9BACT</name>
<dbReference type="Proteomes" id="UP000798808">
    <property type="component" value="Unassembled WGS sequence"/>
</dbReference>
<dbReference type="SUPFAM" id="SSF54427">
    <property type="entry name" value="NTF2-like"/>
    <property type="match status" value="1"/>
</dbReference>
<reference evidence="1 2" key="1">
    <citation type="submission" date="2019-02" db="EMBL/GenBank/DDBJ databases">
        <authorList>
            <person name="Goldberg S.R."/>
            <person name="Haltli B.A."/>
            <person name="Correa H."/>
            <person name="Russell K.G."/>
        </authorList>
    </citation>
    <scope>NUCLEOTIDE SEQUENCE [LARGE SCALE GENOMIC DNA]</scope>
    <source>
        <strain evidence="1 2">JCM 16186</strain>
    </source>
</reference>
<proteinExistence type="predicted"/>
<organism evidence="1 2">
    <name type="scientific">Fulvivirga kasyanovii</name>
    <dbReference type="NCBI Taxonomy" id="396812"/>
    <lineage>
        <taxon>Bacteria</taxon>
        <taxon>Pseudomonadati</taxon>
        <taxon>Bacteroidota</taxon>
        <taxon>Cytophagia</taxon>
        <taxon>Cytophagales</taxon>
        <taxon>Fulvivirgaceae</taxon>
        <taxon>Fulvivirga</taxon>
    </lineage>
</organism>
<dbReference type="RefSeq" id="WP_155168609.1">
    <property type="nucleotide sequence ID" value="NZ_BAAAFL010000053.1"/>
</dbReference>
<evidence type="ECO:0000313" key="2">
    <source>
        <dbReference type="Proteomes" id="UP000798808"/>
    </source>
</evidence>